<evidence type="ECO:0000313" key="2">
    <source>
        <dbReference type="EMBL" id="KIL71274.1"/>
    </source>
</evidence>
<gene>
    <name evidence="2" type="ORF">M378DRAFT_6075</name>
</gene>
<protein>
    <recommendedName>
        <fullName evidence="4">F-box domain-containing protein</fullName>
    </recommendedName>
</protein>
<feature type="region of interest" description="Disordered" evidence="1">
    <location>
        <begin position="554"/>
        <end position="591"/>
    </location>
</feature>
<accession>A0A0C2TVB2</accession>
<dbReference type="HOGENOM" id="CLU_011151_0_0_1"/>
<dbReference type="Proteomes" id="UP000054549">
    <property type="component" value="Unassembled WGS sequence"/>
</dbReference>
<dbReference type="AlphaFoldDB" id="A0A0C2TVB2"/>
<proteinExistence type="predicted"/>
<dbReference type="InParanoid" id="A0A0C2TVB2"/>
<evidence type="ECO:0000256" key="1">
    <source>
        <dbReference type="SAM" id="MobiDB-lite"/>
    </source>
</evidence>
<name>A0A0C2TVB2_AMAMK</name>
<feature type="compositionally biased region" description="Acidic residues" evidence="1">
    <location>
        <begin position="572"/>
        <end position="591"/>
    </location>
</feature>
<dbReference type="OrthoDB" id="5595695at2759"/>
<sequence>MISPLLTVPSEILTHIAFHLAVLSLPALPDALLPLRYTSKYLCSFLSPSQNSVLYARIYRHKFDDSAVRRRIFSPDSKQCTEQLIYCCKTLSAIQHCNFDQDDPSSALFAAYIMMLDNDGKNRAQLEWAGIDAYVDTFLRTRMYDPGERMANNGWPVDHAANACALWLMWMLTTPEKLEAETLQEREQIALCVLPYASISFRYASAHAPSIHYYLPLPNPTNNDENNTFSIQTAHGPYPIYRSPRRVWSQIYYSSRPAIMPPLATEAAKLVYQSRRDMALFPIPQHLPPTRGDAIAAGLTGVIPTQEDVFEVNAHKAARLIKRIVWDWTRGVATVPGDNDGVEYVEASRMWDCDWWRLRFCWNAWRKQPRWRPGKVYLPGTLSGLWQGKMMIPSEIHLMEFLDDVHYPEPLFTETTLAITTRPIYMRLVEHHCMTGRPWLPVPHSTNLESQENGAQNAWFEGPPGSLRWQTTVDHLTGERNIRIYTNGGQTAEYRTYEPPHRDAAWTGYDHDSNRCPGCNARAECISTAENDDRWKMEEEDDERRREIERTFASVGLGQETTLPADFGYQDNGDDDGEEDEDLDDSDGDANDLDIMEVGEDGTEDIISSDGVVLPRIPKSHDWVRNVIQCDGVKDIIVTGTTDYSHGQAWHHYSYYGRVRPWDGLIGILRAPRNALQGTNILYGYVSGGKNFSGNWRWSPMDPLTPAWECAVVMSKRDD</sequence>
<dbReference type="EMBL" id="KN818222">
    <property type="protein sequence ID" value="KIL71274.1"/>
    <property type="molecule type" value="Genomic_DNA"/>
</dbReference>
<reference evidence="2 3" key="1">
    <citation type="submission" date="2014-04" db="EMBL/GenBank/DDBJ databases">
        <title>Evolutionary Origins and Diversification of the Mycorrhizal Mutualists.</title>
        <authorList>
            <consortium name="DOE Joint Genome Institute"/>
            <consortium name="Mycorrhizal Genomics Consortium"/>
            <person name="Kohler A."/>
            <person name="Kuo A."/>
            <person name="Nagy L.G."/>
            <person name="Floudas D."/>
            <person name="Copeland A."/>
            <person name="Barry K.W."/>
            <person name="Cichocki N."/>
            <person name="Veneault-Fourrey C."/>
            <person name="LaButti K."/>
            <person name="Lindquist E.A."/>
            <person name="Lipzen A."/>
            <person name="Lundell T."/>
            <person name="Morin E."/>
            <person name="Murat C."/>
            <person name="Riley R."/>
            <person name="Ohm R."/>
            <person name="Sun H."/>
            <person name="Tunlid A."/>
            <person name="Henrissat B."/>
            <person name="Grigoriev I.V."/>
            <person name="Hibbett D.S."/>
            <person name="Martin F."/>
        </authorList>
    </citation>
    <scope>NUCLEOTIDE SEQUENCE [LARGE SCALE GENOMIC DNA]</scope>
    <source>
        <strain evidence="2 3">Koide BX008</strain>
    </source>
</reference>
<keyword evidence="3" id="KW-1185">Reference proteome</keyword>
<dbReference type="STRING" id="946122.A0A0C2TVB2"/>
<evidence type="ECO:0008006" key="4">
    <source>
        <dbReference type="Google" id="ProtNLM"/>
    </source>
</evidence>
<organism evidence="2 3">
    <name type="scientific">Amanita muscaria (strain Koide BX008)</name>
    <dbReference type="NCBI Taxonomy" id="946122"/>
    <lineage>
        <taxon>Eukaryota</taxon>
        <taxon>Fungi</taxon>
        <taxon>Dikarya</taxon>
        <taxon>Basidiomycota</taxon>
        <taxon>Agaricomycotina</taxon>
        <taxon>Agaricomycetes</taxon>
        <taxon>Agaricomycetidae</taxon>
        <taxon>Agaricales</taxon>
        <taxon>Pluteineae</taxon>
        <taxon>Amanitaceae</taxon>
        <taxon>Amanita</taxon>
    </lineage>
</organism>
<evidence type="ECO:0000313" key="3">
    <source>
        <dbReference type="Proteomes" id="UP000054549"/>
    </source>
</evidence>